<protein>
    <submittedName>
        <fullName evidence="2">N-acetyltransferase</fullName>
    </submittedName>
</protein>
<dbReference type="PROSITE" id="PS51186">
    <property type="entry name" value="GNAT"/>
    <property type="match status" value="1"/>
</dbReference>
<name>A0ABQ3HWR4_9SPHI</name>
<feature type="domain" description="N-acetyltransferase" evidence="1">
    <location>
        <begin position="1"/>
        <end position="138"/>
    </location>
</feature>
<dbReference type="Proteomes" id="UP000620550">
    <property type="component" value="Unassembled WGS sequence"/>
</dbReference>
<reference evidence="3" key="1">
    <citation type="journal article" date="2019" name="Int. J. Syst. Evol. Microbiol.">
        <title>The Global Catalogue of Microorganisms (GCM) 10K type strain sequencing project: providing services to taxonomists for standard genome sequencing and annotation.</title>
        <authorList>
            <consortium name="The Broad Institute Genomics Platform"/>
            <consortium name="The Broad Institute Genome Sequencing Center for Infectious Disease"/>
            <person name="Wu L."/>
            <person name="Ma J."/>
        </authorList>
    </citation>
    <scope>NUCLEOTIDE SEQUENCE [LARGE SCALE GENOMIC DNA]</scope>
    <source>
        <strain evidence="3">CGMCC 1.12966</strain>
    </source>
</reference>
<dbReference type="InterPro" id="IPR016181">
    <property type="entry name" value="Acyl_CoA_acyltransferase"/>
</dbReference>
<comment type="caution">
    <text evidence="2">The sequence shown here is derived from an EMBL/GenBank/DDBJ whole genome shotgun (WGS) entry which is preliminary data.</text>
</comment>
<gene>
    <name evidence="2" type="ORF">GCM10017764_16050</name>
</gene>
<organism evidence="2 3">
    <name type="scientific">Sphingobacterium griseoflavum</name>
    <dbReference type="NCBI Taxonomy" id="1474952"/>
    <lineage>
        <taxon>Bacteria</taxon>
        <taxon>Pseudomonadati</taxon>
        <taxon>Bacteroidota</taxon>
        <taxon>Sphingobacteriia</taxon>
        <taxon>Sphingobacteriales</taxon>
        <taxon>Sphingobacteriaceae</taxon>
        <taxon>Sphingobacterium</taxon>
    </lineage>
</organism>
<dbReference type="Gene3D" id="3.40.630.30">
    <property type="match status" value="1"/>
</dbReference>
<dbReference type="Pfam" id="PF00583">
    <property type="entry name" value="Acetyltransf_1"/>
    <property type="match status" value="1"/>
</dbReference>
<accession>A0ABQ3HWR4</accession>
<dbReference type="RefSeq" id="WP_189626128.1">
    <property type="nucleotide sequence ID" value="NZ_BNAF01000005.1"/>
</dbReference>
<dbReference type="EMBL" id="BNAF01000005">
    <property type="protein sequence ID" value="GHE33644.1"/>
    <property type="molecule type" value="Genomic_DNA"/>
</dbReference>
<dbReference type="SUPFAM" id="SSF55729">
    <property type="entry name" value="Acyl-CoA N-acyltransferases (Nat)"/>
    <property type="match status" value="1"/>
</dbReference>
<evidence type="ECO:0000313" key="2">
    <source>
        <dbReference type="EMBL" id="GHE33644.1"/>
    </source>
</evidence>
<sequence length="138" mass="15558">MLEELLIEQVTAAVTWRLRQVVLYPAGTLADVMIDGDFEATHFGAYHDNNLVGVISLFAAGDSLQFRKFAVRADYQGKGVGTALLRRVFAYAKEWEITLIWCHARLSAISYYERVGMHQEGIPFERNGVGYVRMTLAI</sequence>
<evidence type="ECO:0000313" key="3">
    <source>
        <dbReference type="Proteomes" id="UP000620550"/>
    </source>
</evidence>
<evidence type="ECO:0000259" key="1">
    <source>
        <dbReference type="PROSITE" id="PS51186"/>
    </source>
</evidence>
<keyword evidence="3" id="KW-1185">Reference proteome</keyword>
<dbReference type="CDD" id="cd04301">
    <property type="entry name" value="NAT_SF"/>
    <property type="match status" value="1"/>
</dbReference>
<dbReference type="InterPro" id="IPR000182">
    <property type="entry name" value="GNAT_dom"/>
</dbReference>
<proteinExistence type="predicted"/>